<proteinExistence type="predicted"/>
<keyword evidence="3" id="KW-1185">Reference proteome</keyword>
<dbReference type="GO" id="GO:0005737">
    <property type="term" value="C:cytoplasm"/>
    <property type="evidence" value="ECO:0007669"/>
    <property type="project" value="TreeGrafter"/>
</dbReference>
<dbReference type="SUPFAM" id="SSF51556">
    <property type="entry name" value="Metallo-dependent hydrolases"/>
    <property type="match status" value="1"/>
</dbReference>
<name>A0A1T3NS70_9ACTN</name>
<evidence type="ECO:0000259" key="1">
    <source>
        <dbReference type="Pfam" id="PF01979"/>
    </source>
</evidence>
<dbReference type="PANTHER" id="PTHR43668:SF2">
    <property type="entry name" value="ALLANTOINASE"/>
    <property type="match status" value="1"/>
</dbReference>
<dbReference type="GO" id="GO:0006145">
    <property type="term" value="P:purine nucleobase catabolic process"/>
    <property type="evidence" value="ECO:0007669"/>
    <property type="project" value="TreeGrafter"/>
</dbReference>
<dbReference type="InterPro" id="IPR006680">
    <property type="entry name" value="Amidohydro-rel"/>
</dbReference>
<organism evidence="2 3">
    <name type="scientific">Embleya scabrispora</name>
    <dbReference type="NCBI Taxonomy" id="159449"/>
    <lineage>
        <taxon>Bacteria</taxon>
        <taxon>Bacillati</taxon>
        <taxon>Actinomycetota</taxon>
        <taxon>Actinomycetes</taxon>
        <taxon>Kitasatosporales</taxon>
        <taxon>Streptomycetaceae</taxon>
        <taxon>Embleya</taxon>
    </lineage>
</organism>
<evidence type="ECO:0000313" key="3">
    <source>
        <dbReference type="Proteomes" id="UP000190037"/>
    </source>
</evidence>
<dbReference type="AlphaFoldDB" id="A0A1T3NS70"/>
<dbReference type="EMBL" id="MWQN01000001">
    <property type="protein sequence ID" value="OPC79648.1"/>
    <property type="molecule type" value="Genomic_DNA"/>
</dbReference>
<dbReference type="SUPFAM" id="SSF51338">
    <property type="entry name" value="Composite domain of metallo-dependent hydrolases"/>
    <property type="match status" value="1"/>
</dbReference>
<dbReference type="PANTHER" id="PTHR43668">
    <property type="entry name" value="ALLANTOINASE"/>
    <property type="match status" value="1"/>
</dbReference>
<dbReference type="GO" id="GO:0004038">
    <property type="term" value="F:allantoinase activity"/>
    <property type="evidence" value="ECO:0007669"/>
    <property type="project" value="TreeGrafter"/>
</dbReference>
<dbReference type="OrthoDB" id="9803027at2"/>
<sequence length="482" mass="52284">MARYDLIVKNGTLVQPYVGEIRADLAVKDGVIAALGENLPAADADEVLDAAGQVVLPGAVDAHYHLGIYRDLALDAYEETRSSLVGGVTTVLSYFRTGEHYLNRTGPYEKIFPEVLNAVAGRAFTDYGFHLAPMTTDQIGEIPALIADHGVTSFKYYMFYKGFNLAASSRDTKAFRMAEDGQEYDLGHLFELMEGVAAANAADPDRRISLSLHCEQSELMRLFIDRVRKNGDPQTLEAYHRGRPPLTERVAIGEATTLAQAARCSVNLLHLSSADALDAANAARRNHPELDVRAEVTLHHLCLDHESLDAAGAGLGAKVNPPIRTRADNEALWAGVLDGSVDWIASDHACCMEEHKGDELWPALPGFGGTALLYPVLLSEGHHRRGLSLRRVAELVSANPARAYGLGRKGSLMVGADADLVVIDPDRRQTVSTDLLLSGQDHCPFEGVELRGWPRTTVVGGRVAYRDGEVVGEPSGRYVPRG</sequence>
<comment type="caution">
    <text evidence="2">The sequence shown here is derived from an EMBL/GenBank/DDBJ whole genome shotgun (WGS) entry which is preliminary data.</text>
</comment>
<dbReference type="Gene3D" id="3.20.20.140">
    <property type="entry name" value="Metal-dependent hydrolases"/>
    <property type="match status" value="1"/>
</dbReference>
<dbReference type="Proteomes" id="UP000190037">
    <property type="component" value="Unassembled WGS sequence"/>
</dbReference>
<evidence type="ECO:0000313" key="2">
    <source>
        <dbReference type="EMBL" id="OPC79648.1"/>
    </source>
</evidence>
<accession>A0A1T3NS70</accession>
<dbReference type="Gene3D" id="2.30.40.10">
    <property type="entry name" value="Urease, subunit C, domain 1"/>
    <property type="match status" value="1"/>
</dbReference>
<dbReference type="Pfam" id="PF01979">
    <property type="entry name" value="Amidohydro_1"/>
    <property type="match status" value="1"/>
</dbReference>
<reference evidence="2 3" key="1">
    <citation type="submission" date="2017-03" db="EMBL/GenBank/DDBJ databases">
        <title>Draft genome sequence of Streptomyces scabrisporus NF3, endophyte isolated from Amphipterygium adstringens.</title>
        <authorList>
            <person name="Vazquez M."/>
            <person name="Ceapa C.D."/>
            <person name="Rodriguez Luna D."/>
            <person name="Sanchez Esquivel S."/>
        </authorList>
    </citation>
    <scope>NUCLEOTIDE SEQUENCE [LARGE SCALE GENOMIC DNA]</scope>
    <source>
        <strain evidence="2 3">NF3</strain>
    </source>
</reference>
<feature type="domain" description="Amidohydrolase-related" evidence="1">
    <location>
        <begin position="325"/>
        <end position="463"/>
    </location>
</feature>
<protein>
    <submittedName>
        <fullName evidence="2">Dihydropyrimidinase</fullName>
    </submittedName>
</protein>
<dbReference type="InterPro" id="IPR011059">
    <property type="entry name" value="Metal-dep_hydrolase_composite"/>
</dbReference>
<dbReference type="RefSeq" id="WP_078973912.1">
    <property type="nucleotide sequence ID" value="NZ_MWQN01000001.1"/>
</dbReference>
<dbReference type="InterPro" id="IPR050138">
    <property type="entry name" value="DHOase/Allantoinase_Hydrolase"/>
</dbReference>
<dbReference type="STRING" id="159449.B4N89_00625"/>
<dbReference type="InterPro" id="IPR032466">
    <property type="entry name" value="Metal_Hydrolase"/>
</dbReference>
<gene>
    <name evidence="2" type="ORF">B4N89_00625</name>
</gene>